<dbReference type="InterPro" id="IPR014284">
    <property type="entry name" value="RNA_pol_sigma-70_dom"/>
</dbReference>
<dbReference type="PANTHER" id="PTHR30603">
    <property type="entry name" value="RNA POLYMERASE SIGMA FACTOR RPO"/>
    <property type="match status" value="1"/>
</dbReference>
<feature type="compositionally biased region" description="Basic and acidic residues" evidence="1">
    <location>
        <begin position="207"/>
        <end position="216"/>
    </location>
</feature>
<dbReference type="InterPro" id="IPR013324">
    <property type="entry name" value="RNA_pol_sigma_r3/r4-like"/>
</dbReference>
<dbReference type="SUPFAM" id="SSF88946">
    <property type="entry name" value="Sigma2 domain of RNA polymerase sigma factors"/>
    <property type="match status" value="1"/>
</dbReference>
<evidence type="ECO:0000259" key="3">
    <source>
        <dbReference type="Pfam" id="PF04542"/>
    </source>
</evidence>
<name>A0ABQ0AYA4_9FIRM</name>
<comment type="caution">
    <text evidence="4">The sequence shown here is derived from an EMBL/GenBank/DDBJ whole genome shotgun (WGS) entry which is preliminary data.</text>
</comment>
<evidence type="ECO:0000313" key="5">
    <source>
        <dbReference type="Proteomes" id="UP001600894"/>
    </source>
</evidence>
<feature type="domain" description="RNA polymerase sigma-70 region 2" evidence="3">
    <location>
        <begin position="42"/>
        <end position="83"/>
    </location>
</feature>
<dbReference type="SUPFAM" id="SSF88659">
    <property type="entry name" value="Sigma3 and sigma4 domains of RNA polymerase sigma factors"/>
    <property type="match status" value="1"/>
</dbReference>
<sequence>MAENFYEMYLEEMEQIRPLDHEEERAVLASAARGEKEARNRLVEGYLAAALGFAREYEGRELPVSDLVQEANMALMMAAAEYDGSWNWREVLEERIRQGIEAALEEQRAEAEVEENMAARVNVLQTVSQVMAKELGREATVDELAEKMKMTPDEIKEIMKLALDALTVNGEGAAVSDGGEEDEAEPSFIPRRDGYGRSGRRPAGYDPMRDGWDLNS</sequence>
<dbReference type="InterPro" id="IPR036388">
    <property type="entry name" value="WH-like_DNA-bd_sf"/>
</dbReference>
<accession>A0ABQ0AYA4</accession>
<dbReference type="NCBIfam" id="TIGR02937">
    <property type="entry name" value="sigma70-ECF"/>
    <property type="match status" value="1"/>
</dbReference>
<dbReference type="EMBL" id="BAABXL010000001">
    <property type="protein sequence ID" value="GAA6269003.1"/>
    <property type="molecule type" value="Genomic_DNA"/>
</dbReference>
<gene>
    <name evidence="4" type="ORF">F130042H8_20630</name>
</gene>
<keyword evidence="5" id="KW-1185">Reference proteome</keyword>
<proteinExistence type="predicted"/>
<protein>
    <recommendedName>
        <fullName evidence="6">RNA polymerase subunit sigma-70</fullName>
    </recommendedName>
</protein>
<reference evidence="4 5" key="1">
    <citation type="submission" date="2024-04" db="EMBL/GenBank/DDBJ databases">
        <title>Defined microbial consortia suppress multidrug-resistant proinflammatory Enterobacteriaceae via ecological control.</title>
        <authorList>
            <person name="Furuichi M."/>
            <person name="Kawaguchi T."/>
            <person name="Pust M."/>
            <person name="Yasuma K."/>
            <person name="Plichta D."/>
            <person name="Hasegawa N."/>
            <person name="Ohya T."/>
            <person name="Bhattarai S."/>
            <person name="Sasajima S."/>
            <person name="Aoto Y."/>
            <person name="Tuganbaev T."/>
            <person name="Yaginuma M."/>
            <person name="Ueda M."/>
            <person name="Okahashi N."/>
            <person name="Amafuji K."/>
            <person name="Kiridooshi Y."/>
            <person name="Sugita K."/>
            <person name="Strazar M."/>
            <person name="Skelly A."/>
            <person name="Suda W."/>
            <person name="Hattori M."/>
            <person name="Nakamoto N."/>
            <person name="Caballero S."/>
            <person name="Norman J."/>
            <person name="Olle B."/>
            <person name="Tanoue T."/>
            <person name="Arita M."/>
            <person name="Bucci V."/>
            <person name="Atarashi K."/>
            <person name="Xavier R."/>
            <person name="Honda K."/>
        </authorList>
    </citation>
    <scope>NUCLEOTIDE SEQUENCE [LARGE SCALE GENOMIC DNA]</scope>
    <source>
        <strain evidence="5">f13</strain>
    </source>
</reference>
<feature type="region of interest" description="Disordered" evidence="1">
    <location>
        <begin position="172"/>
        <end position="216"/>
    </location>
</feature>
<evidence type="ECO:0000313" key="4">
    <source>
        <dbReference type="EMBL" id="GAA6269003.1"/>
    </source>
</evidence>
<evidence type="ECO:0000256" key="1">
    <source>
        <dbReference type="SAM" id="MobiDB-lite"/>
    </source>
</evidence>
<dbReference type="Pfam" id="PF04539">
    <property type="entry name" value="Sigma70_r3"/>
    <property type="match status" value="1"/>
</dbReference>
<dbReference type="RefSeq" id="WP_390469909.1">
    <property type="nucleotide sequence ID" value="NZ_BAABXL010000001.1"/>
</dbReference>
<organism evidence="4 5">
    <name type="scientific">Enterocloster alcoholdehydrogenati</name>
    <dbReference type="NCBI Taxonomy" id="2547410"/>
    <lineage>
        <taxon>Bacteria</taxon>
        <taxon>Bacillati</taxon>
        <taxon>Bacillota</taxon>
        <taxon>Clostridia</taxon>
        <taxon>Lachnospirales</taxon>
        <taxon>Lachnospiraceae</taxon>
        <taxon>Enterocloster</taxon>
    </lineage>
</organism>
<evidence type="ECO:0000259" key="2">
    <source>
        <dbReference type="Pfam" id="PF04539"/>
    </source>
</evidence>
<dbReference type="Proteomes" id="UP001600894">
    <property type="component" value="Unassembled WGS sequence"/>
</dbReference>
<feature type="domain" description="RNA polymerase sigma-70 region 3" evidence="2">
    <location>
        <begin position="121"/>
        <end position="169"/>
    </location>
</feature>
<dbReference type="PANTHER" id="PTHR30603:SF60">
    <property type="entry name" value="RNA POLYMERASE SIGMA FACTOR RPOD"/>
    <property type="match status" value="1"/>
</dbReference>
<dbReference type="Gene3D" id="1.10.10.10">
    <property type="entry name" value="Winged helix-like DNA-binding domain superfamily/Winged helix DNA-binding domain"/>
    <property type="match status" value="1"/>
</dbReference>
<dbReference type="InterPro" id="IPR013325">
    <property type="entry name" value="RNA_pol_sigma_r2"/>
</dbReference>
<dbReference type="InterPro" id="IPR007627">
    <property type="entry name" value="RNA_pol_sigma70_r2"/>
</dbReference>
<dbReference type="Gene3D" id="1.20.120.1810">
    <property type="match status" value="1"/>
</dbReference>
<evidence type="ECO:0008006" key="6">
    <source>
        <dbReference type="Google" id="ProtNLM"/>
    </source>
</evidence>
<dbReference type="InterPro" id="IPR050239">
    <property type="entry name" value="Sigma-70_RNA_pol_init_factors"/>
</dbReference>
<dbReference type="Pfam" id="PF04542">
    <property type="entry name" value="Sigma70_r2"/>
    <property type="match status" value="1"/>
</dbReference>
<dbReference type="InterPro" id="IPR007624">
    <property type="entry name" value="RNA_pol_sigma70_r3"/>
</dbReference>